<accession>A0A6J4N5X0</accession>
<organism evidence="1">
    <name type="scientific">uncultured Chloroflexia bacterium</name>
    <dbReference type="NCBI Taxonomy" id="1672391"/>
    <lineage>
        <taxon>Bacteria</taxon>
        <taxon>Bacillati</taxon>
        <taxon>Chloroflexota</taxon>
        <taxon>Chloroflexia</taxon>
        <taxon>environmental samples</taxon>
    </lineage>
</organism>
<evidence type="ECO:0000313" key="1">
    <source>
        <dbReference type="EMBL" id="CAA9378474.1"/>
    </source>
</evidence>
<reference evidence="1" key="1">
    <citation type="submission" date="2020-02" db="EMBL/GenBank/DDBJ databases">
        <authorList>
            <person name="Meier V. D."/>
        </authorList>
    </citation>
    <scope>NUCLEOTIDE SEQUENCE</scope>
    <source>
        <strain evidence="1">AVDCRST_MAG93</strain>
    </source>
</reference>
<gene>
    <name evidence="1" type="ORF">AVDCRST_MAG93-9001</name>
</gene>
<sequence length="58" mass="6200">SHRAVTPASRRGRTAVSCWWTKTPATAPSSTACARPASGRCGPATRCRWARRVSASSR</sequence>
<name>A0A6J4N5X0_9CHLR</name>
<dbReference type="AlphaFoldDB" id="A0A6J4N5X0"/>
<proteinExistence type="predicted"/>
<feature type="non-terminal residue" evidence="1">
    <location>
        <position position="1"/>
    </location>
</feature>
<feature type="non-terminal residue" evidence="1">
    <location>
        <position position="58"/>
    </location>
</feature>
<dbReference type="EMBL" id="CADCTR010003019">
    <property type="protein sequence ID" value="CAA9378474.1"/>
    <property type="molecule type" value="Genomic_DNA"/>
</dbReference>
<protein>
    <submittedName>
        <fullName evidence="1">Uncharacterized protein</fullName>
    </submittedName>
</protein>